<organism evidence="1 2">
    <name type="scientific">Romanomermis culicivorax</name>
    <name type="common">Nematode worm</name>
    <dbReference type="NCBI Taxonomy" id="13658"/>
    <lineage>
        <taxon>Eukaryota</taxon>
        <taxon>Metazoa</taxon>
        <taxon>Ecdysozoa</taxon>
        <taxon>Nematoda</taxon>
        <taxon>Enoplea</taxon>
        <taxon>Dorylaimia</taxon>
        <taxon>Mermithida</taxon>
        <taxon>Mermithoidea</taxon>
        <taxon>Mermithidae</taxon>
        <taxon>Romanomermis</taxon>
    </lineage>
</organism>
<protein>
    <submittedName>
        <fullName evidence="2">Uncharacterized protein</fullName>
    </submittedName>
</protein>
<reference evidence="2" key="1">
    <citation type="submission" date="2022-11" db="UniProtKB">
        <authorList>
            <consortium name="WormBaseParasite"/>
        </authorList>
    </citation>
    <scope>IDENTIFICATION</scope>
</reference>
<evidence type="ECO:0000313" key="2">
    <source>
        <dbReference type="WBParaSite" id="nRc.2.0.1.t20305-RA"/>
    </source>
</evidence>
<dbReference type="Proteomes" id="UP000887565">
    <property type="component" value="Unplaced"/>
</dbReference>
<evidence type="ECO:0000313" key="1">
    <source>
        <dbReference type="Proteomes" id="UP000887565"/>
    </source>
</evidence>
<sequence length="71" mass="7787">MIDPAIGSNFIPQKDVTSAYMYKEDFVIDNSEETVKENTEKVLSAFPFGETAGEKKTINALEFQPANIGVG</sequence>
<dbReference type="WBParaSite" id="nRc.2.0.1.t20305-RA">
    <property type="protein sequence ID" value="nRc.2.0.1.t20305-RA"/>
    <property type="gene ID" value="nRc.2.0.1.g20305"/>
</dbReference>
<dbReference type="AlphaFoldDB" id="A0A915J1N0"/>
<name>A0A915J1N0_ROMCU</name>
<accession>A0A915J1N0</accession>
<keyword evidence="1" id="KW-1185">Reference proteome</keyword>
<proteinExistence type="predicted"/>